<dbReference type="PROSITE" id="PS50102">
    <property type="entry name" value="RRM"/>
    <property type="match status" value="1"/>
</dbReference>
<dbReference type="EMBL" id="JBBWUH010000005">
    <property type="protein sequence ID" value="KAK8166500.1"/>
    <property type="molecule type" value="Genomic_DNA"/>
</dbReference>
<feature type="compositionally biased region" description="Low complexity" evidence="2">
    <location>
        <begin position="919"/>
        <end position="932"/>
    </location>
</feature>
<keyword evidence="5" id="KW-1185">Reference proteome</keyword>
<feature type="compositionally biased region" description="Basic residues" evidence="2">
    <location>
        <begin position="1505"/>
        <end position="1520"/>
    </location>
</feature>
<dbReference type="InterPro" id="IPR000504">
    <property type="entry name" value="RRM_dom"/>
</dbReference>
<feature type="compositionally biased region" description="Basic residues" evidence="2">
    <location>
        <begin position="1846"/>
        <end position="1866"/>
    </location>
</feature>
<feature type="compositionally biased region" description="Polar residues" evidence="2">
    <location>
        <begin position="1291"/>
        <end position="1302"/>
    </location>
</feature>
<feature type="compositionally biased region" description="Polar residues" evidence="2">
    <location>
        <begin position="933"/>
        <end position="944"/>
    </location>
</feature>
<feature type="compositionally biased region" description="Basic and acidic residues" evidence="2">
    <location>
        <begin position="1740"/>
        <end position="1753"/>
    </location>
</feature>
<dbReference type="InterPro" id="IPR035979">
    <property type="entry name" value="RBD_domain_sf"/>
</dbReference>
<dbReference type="SUPFAM" id="SSF54928">
    <property type="entry name" value="RNA-binding domain, RBD"/>
    <property type="match status" value="1"/>
</dbReference>
<feature type="compositionally biased region" description="Basic and acidic residues" evidence="2">
    <location>
        <begin position="1521"/>
        <end position="1549"/>
    </location>
</feature>
<feature type="compositionally biased region" description="Acidic residues" evidence="2">
    <location>
        <begin position="1810"/>
        <end position="1828"/>
    </location>
</feature>
<feature type="compositionally biased region" description="Basic residues" evidence="2">
    <location>
        <begin position="1268"/>
        <end position="1281"/>
    </location>
</feature>
<feature type="compositionally biased region" description="Basic and acidic residues" evidence="2">
    <location>
        <begin position="798"/>
        <end position="828"/>
    </location>
</feature>
<sequence length="1866" mass="201504">MAPAPGMAFFSTEGGRYPPRAAPEPPNAPVARNPTTSQFQVHQHAYWLRETYPHECNQIFKGYFDIDDYFDPYDCQLLGTHFLQEVLDTIAEANHSACSIFIEAWAPQNEAKVMQVRDGKSVAVFSQAEIEERGRMFLNYALLILRKNLVFWAKKKAKADAGQAMGARLDIEVGHEAYPLPTLSEETPEVKLSTLQPQAEDHHEGSVPLAPSPPLEDNITDHDQSADHIRPSPEEPPKLETHVTRSNESEKKQETVQTSASSPCATKATTLAPPTPRTTVSSPATLVNNDQRNSPHRHVKSQASTHKGPAFNPRRGTQVPLYQPAGPVWMNMHDQRNGHPPAGFMSPPPAPHASLDQMLMGGPGFVPMQTQPMMPGAPFPNGNQWQSGMPIQQQHQAPPRFGHRNSVDPPPMFISNTLKADMSRQTTPQMQNAYPTQQHPFMQHSGSFGPPFPQSSPYLGSAALGNMTNMEHQYGPQAGNRRRVSTSRNDYLPPPQVQHIDSVFPAHQNSHDFVVQPGRDRRSSFAGPPSRKNRRGSFRGGHAGTFHDRHPSDNGIGANNLPSGVINTEPFPSYMTNHNPLTIYVTNIPDYGTDMEHAHGLRTLFSNRIGKSLENVMVRFGKTNRRYALISFFHVADIQEALKLHSTEYLGMRLHVTQFQPNFNALGHRNTQANLRGAPGSFPPHDPAFSMNSAKMGAGNNQPPRNRNLNDRRPFNNGKNRPFNTKYSPQDARSTIPSQDSGSHLPGIVRPSTAETSISSQDAKKTADGGTAESSKSGRSTPSTGHQGSSTKAKKKTRREEAASVKSEGGGEKITTIHEETSSGRKVKELFLNPSYELVDESGQVVYKVKVDDKGEGKAIASGKPSETESSEKSQKDSIRSSDSRQQSVSMNGSAFAGGSKASKLGHDESPACGRNRQSPESESTQSSESSSLNVKHSNFPTSTAKKEQGHHESAPKTTADSDAQTPSSASRASYAKAAANVQTPEKGSQKKSKSGEQPEKSEASPNTPPTVTGTPGPTASPEGDESFVTAQEDVPVTKKDKHGRQHVPKKRDGKKSLPSTTPNPNTTIHGDEHPSSASSPATVVGPPPTNKSVETTPREYSGTDVQKPNDSSDAPKPKDMIKSQEIAKSEHVQTSTEMPISDGPAKPAEAISSGETTKSEEPAKCVDAHKPAEALKSADFPEPTEAPNVEKTPQAGGTTKNDVALKSNASDSTVGEEQFFTPPPQNTEFDVMPENPMQERPPNVEASGSKSGPKQTSSIHPFARQKDQKKKKAKKNKKEQHKGPLHDSKTTNAKATTTEPHQQVLFEHLSSEVAPHQNDNQNQQIKSHQPILDSRLRDPIPTTQQTTLDTQLTSTSSTVSRSERRTPVRLGSTISDGLDSTVYSTTVSDGGSESGDQAETISGENGGLETEKQLMNGEDAQQSSVKAEDTPAGEPGDAAGPLRTAGHAAGESGNRDETSNAENSQVPLADAKPSVVEGSQTCASDATDVDSINLAGKQSQTSNKRAKERAKKQRQRAAKRAQEEQEKELRSGDETHVECRAQHEDLKPLGRVASPEFTTHTSSKDQRFQSLCSNAIGILQELDDTDPASSKYAVPVQLSEPDSSDESEVHETAASNSLTAGMPLLPCKRLNTNGGVGASRDQDHSSLDLRGAQSSNITNTSNYDEVSPANRPHPATSKSQDNRRVVDGVEGPSESFSSCQKLLKGTGKRRAHGTDGPVEAANSPGKTSAPSFYDDFEIDADKQSHFQRDGRVPPDANSNAATGNEEKMDAISKAIAGLACMRALLEIQLRIENFCGTPEDKTSQQVSEDGAESDGGVVEEQEGDVEGIDNGGEGVNAAADSGKGKAAKSKSKKSKKGKKKDKKKW</sequence>
<name>A0ABR1XTD5_9PEZI</name>
<evidence type="ECO:0000259" key="3">
    <source>
        <dbReference type="PROSITE" id="PS50102"/>
    </source>
</evidence>
<feature type="compositionally biased region" description="Polar residues" evidence="2">
    <location>
        <begin position="255"/>
        <end position="264"/>
    </location>
</feature>
<evidence type="ECO:0000313" key="5">
    <source>
        <dbReference type="Proteomes" id="UP001456524"/>
    </source>
</evidence>
<comment type="caution">
    <text evidence="4">The sequence shown here is derived from an EMBL/GenBank/DDBJ whole genome shotgun (WGS) entry which is preliminary data.</text>
</comment>
<feature type="compositionally biased region" description="Polar residues" evidence="2">
    <location>
        <begin position="280"/>
        <end position="292"/>
    </location>
</feature>
<feature type="region of interest" description="Disordered" evidence="2">
    <location>
        <begin position="514"/>
        <end position="557"/>
    </location>
</feature>
<feature type="compositionally biased region" description="Polar residues" evidence="2">
    <location>
        <begin position="772"/>
        <end position="788"/>
    </location>
</feature>
<dbReference type="Pfam" id="PF00076">
    <property type="entry name" value="RRM_1"/>
    <property type="match status" value="1"/>
</dbReference>
<feature type="compositionally biased region" description="Polar residues" evidence="2">
    <location>
        <begin position="1653"/>
        <end position="1665"/>
    </location>
</feature>
<keyword evidence="1" id="KW-0694">RNA-binding</keyword>
<feature type="compositionally biased region" description="Polar residues" evidence="2">
    <location>
        <begin position="1104"/>
        <end position="1113"/>
    </location>
</feature>
<feature type="compositionally biased region" description="Polar residues" evidence="2">
    <location>
        <begin position="956"/>
        <end position="967"/>
    </location>
</feature>
<feature type="compositionally biased region" description="Polar residues" evidence="2">
    <location>
        <begin position="1318"/>
        <end position="1328"/>
    </location>
</feature>
<feature type="compositionally biased region" description="Basic and acidic residues" evidence="2">
    <location>
        <begin position="219"/>
        <end position="254"/>
    </location>
</feature>
<accession>A0ABR1XTD5</accession>
<feature type="region of interest" description="Disordered" evidence="2">
    <location>
        <begin position="181"/>
        <end position="316"/>
    </location>
</feature>
<protein>
    <recommendedName>
        <fullName evidence="3">RRM domain-containing protein</fullName>
    </recommendedName>
</protein>
<feature type="compositionally biased region" description="Basic and acidic residues" evidence="2">
    <location>
        <begin position="866"/>
        <end position="883"/>
    </location>
</feature>
<feature type="compositionally biased region" description="Polar residues" evidence="2">
    <location>
        <begin position="1247"/>
        <end position="1260"/>
    </location>
</feature>
<feature type="compositionally biased region" description="Basic and acidic residues" evidence="2">
    <location>
        <begin position="1158"/>
        <end position="1174"/>
    </location>
</feature>
<organism evidence="4 5">
    <name type="scientific">Phyllosticta citrichinensis</name>
    <dbReference type="NCBI Taxonomy" id="1130410"/>
    <lineage>
        <taxon>Eukaryota</taxon>
        <taxon>Fungi</taxon>
        <taxon>Dikarya</taxon>
        <taxon>Ascomycota</taxon>
        <taxon>Pezizomycotina</taxon>
        <taxon>Dothideomycetes</taxon>
        <taxon>Dothideomycetes incertae sedis</taxon>
        <taxon>Botryosphaeriales</taxon>
        <taxon>Phyllostictaceae</taxon>
        <taxon>Phyllosticta</taxon>
    </lineage>
</organism>
<feature type="compositionally biased region" description="Polar residues" evidence="2">
    <location>
        <begin position="1196"/>
        <end position="1216"/>
    </location>
</feature>
<feature type="region of interest" description="Disordered" evidence="2">
    <location>
        <begin position="851"/>
        <end position="1567"/>
    </location>
</feature>
<feature type="compositionally biased region" description="Basic and acidic residues" evidence="2">
    <location>
        <begin position="945"/>
        <end position="955"/>
    </location>
</feature>
<dbReference type="InterPro" id="IPR012677">
    <property type="entry name" value="Nucleotide-bd_a/b_plait_sf"/>
</dbReference>
<reference evidence="4 5" key="1">
    <citation type="journal article" date="2022" name="G3 (Bethesda)">
        <title>Enemy or ally: a genomic approach to elucidate the lifestyle of Phyllosticta citrichinaensis.</title>
        <authorList>
            <person name="Buijs V.A."/>
            <person name="Groenewald J.Z."/>
            <person name="Haridas S."/>
            <person name="LaButti K.M."/>
            <person name="Lipzen A."/>
            <person name="Martin F.M."/>
            <person name="Barry K."/>
            <person name="Grigoriev I.V."/>
            <person name="Crous P.W."/>
            <person name="Seidl M.F."/>
        </authorList>
    </citation>
    <scope>NUCLEOTIDE SEQUENCE [LARGE SCALE GENOMIC DNA]</scope>
    <source>
        <strain evidence="4 5">CBS 129764</strain>
    </source>
</reference>
<evidence type="ECO:0000256" key="2">
    <source>
        <dbReference type="SAM" id="MobiDB-lite"/>
    </source>
</evidence>
<proteinExistence type="predicted"/>
<evidence type="ECO:0000313" key="4">
    <source>
        <dbReference type="EMBL" id="KAK8166500.1"/>
    </source>
</evidence>
<feature type="compositionally biased region" description="Low complexity" evidence="2">
    <location>
        <begin position="1343"/>
        <end position="1361"/>
    </location>
</feature>
<feature type="compositionally biased region" description="Polar residues" evidence="2">
    <location>
        <begin position="718"/>
        <end position="742"/>
    </location>
</feature>
<feature type="compositionally biased region" description="Basic and acidic residues" evidence="2">
    <location>
        <begin position="994"/>
        <end position="1003"/>
    </location>
</feature>
<feature type="region of interest" description="Disordered" evidence="2">
    <location>
        <begin position="1"/>
        <end position="34"/>
    </location>
</feature>
<feature type="compositionally biased region" description="Polar residues" evidence="2">
    <location>
        <begin position="1382"/>
        <end position="1404"/>
    </location>
</feature>
<feature type="domain" description="RRM" evidence="3">
    <location>
        <begin position="581"/>
        <end position="661"/>
    </location>
</feature>
<feature type="region of interest" description="Disordered" evidence="2">
    <location>
        <begin position="1584"/>
        <end position="1765"/>
    </location>
</feature>
<evidence type="ECO:0000256" key="1">
    <source>
        <dbReference type="PROSITE-ProRule" id="PRU00176"/>
    </source>
</evidence>
<feature type="compositionally biased region" description="Basic and acidic residues" evidence="2">
    <location>
        <begin position="1114"/>
        <end position="1132"/>
    </location>
</feature>
<dbReference type="Proteomes" id="UP001456524">
    <property type="component" value="Unassembled WGS sequence"/>
</dbReference>
<feature type="region of interest" description="Disordered" evidence="2">
    <location>
        <begin position="1798"/>
        <end position="1866"/>
    </location>
</feature>
<feature type="region of interest" description="Disordered" evidence="2">
    <location>
        <begin position="671"/>
        <end position="828"/>
    </location>
</feature>
<feature type="compositionally biased region" description="Low complexity" evidence="2">
    <location>
        <begin position="968"/>
        <end position="980"/>
    </location>
</feature>
<dbReference type="Gene3D" id="3.30.70.330">
    <property type="match status" value="1"/>
</dbReference>
<feature type="compositionally biased region" description="Basic residues" evidence="2">
    <location>
        <begin position="1040"/>
        <end position="1054"/>
    </location>
</feature>
<gene>
    <name evidence="4" type="ORF">IWX90DRAFT_486403</name>
</gene>